<feature type="compositionally biased region" description="Basic and acidic residues" evidence="1">
    <location>
        <begin position="228"/>
        <end position="237"/>
    </location>
</feature>
<dbReference type="PANTHER" id="PTHR35458">
    <property type="entry name" value="SLR0755 PROTEIN"/>
    <property type="match status" value="1"/>
</dbReference>
<dbReference type="EMBL" id="BMPU01000002">
    <property type="protein sequence ID" value="GGM52357.1"/>
    <property type="molecule type" value="Genomic_DNA"/>
</dbReference>
<feature type="domain" description="CSD" evidence="2">
    <location>
        <begin position="327"/>
        <end position="390"/>
    </location>
</feature>
<comment type="caution">
    <text evidence="3">The sequence shown here is derived from an EMBL/GenBank/DDBJ whole genome shotgun (WGS) entry which is preliminary data.</text>
</comment>
<organism evidence="3 4">
    <name type="scientific">Porphyromonas pasteri</name>
    <dbReference type="NCBI Taxonomy" id="1583331"/>
    <lineage>
        <taxon>Bacteria</taxon>
        <taxon>Pseudomonadati</taxon>
        <taxon>Bacteroidota</taxon>
        <taxon>Bacteroidia</taxon>
        <taxon>Bacteroidales</taxon>
        <taxon>Porphyromonadaceae</taxon>
        <taxon>Porphyromonas</taxon>
    </lineage>
</organism>
<name>A0ABQ2H7P8_9PORP</name>
<dbReference type="InterPro" id="IPR047140">
    <property type="entry name" value="LabA"/>
</dbReference>
<dbReference type="PANTHER" id="PTHR35458:SF8">
    <property type="entry name" value="SLR0650 PROTEIN"/>
    <property type="match status" value="1"/>
</dbReference>
<dbReference type="SUPFAM" id="SSF50249">
    <property type="entry name" value="Nucleic acid-binding proteins"/>
    <property type="match status" value="1"/>
</dbReference>
<sequence>MAPKEKNPHLTRIGIFYDGNYFWHVSTFYYQFHERKSRLSVGGLHRFLKYQIAQLEGTSPELCKIVDAHYFRGRLSAAEAAKASGDVLFYERLFDDVLNSEGVMMHHLPLSRTGKGNKKKEKGVDVLFALEAYERALQNQFDVVVLIAADGDYIPLVRKLHALGTRVMVLGWDLEHEGDGRRDNTTTYTSYELLEEATYPVMMNELIDSRAFRSDPIVNGLFVNKGQSEERNREVKGRPYQAPQARTRPIDPATVKSAEEPTALVKAETDAPATTTETVQLATGPEPEITLSVHDSLETPEVKVIGHIDLPEHKPALVLGEELHDGLVRGQINALKAGFGFIDVGVKENAFFHYKSLNGINFNDLLVGDIVEARLGRSEKDQLVASDVALIEE</sequence>
<dbReference type="RefSeq" id="WP_188807909.1">
    <property type="nucleotide sequence ID" value="NZ_BMPU01000002.1"/>
</dbReference>
<dbReference type="Pfam" id="PF01936">
    <property type="entry name" value="NYN"/>
    <property type="match status" value="1"/>
</dbReference>
<accession>A0ABQ2H7P8</accession>
<keyword evidence="4" id="KW-1185">Reference proteome</keyword>
<dbReference type="InterPro" id="IPR012340">
    <property type="entry name" value="NA-bd_OB-fold"/>
</dbReference>
<evidence type="ECO:0000259" key="2">
    <source>
        <dbReference type="PROSITE" id="PS51857"/>
    </source>
</evidence>
<dbReference type="InterPro" id="IPR002059">
    <property type="entry name" value="CSP_DNA-bd"/>
</dbReference>
<dbReference type="PROSITE" id="PS51857">
    <property type="entry name" value="CSD_2"/>
    <property type="match status" value="1"/>
</dbReference>
<evidence type="ECO:0000313" key="3">
    <source>
        <dbReference type="EMBL" id="GGM52357.1"/>
    </source>
</evidence>
<dbReference type="Gene3D" id="3.40.50.1010">
    <property type="entry name" value="5'-nuclease"/>
    <property type="match status" value="1"/>
</dbReference>
<dbReference type="InterPro" id="IPR021139">
    <property type="entry name" value="NYN"/>
</dbReference>
<reference evidence="4" key="1">
    <citation type="journal article" date="2019" name="Int. J. Syst. Evol. Microbiol.">
        <title>The Global Catalogue of Microorganisms (GCM) 10K type strain sequencing project: providing services to taxonomists for standard genome sequencing and annotation.</title>
        <authorList>
            <consortium name="The Broad Institute Genomics Platform"/>
            <consortium name="The Broad Institute Genome Sequencing Center for Infectious Disease"/>
            <person name="Wu L."/>
            <person name="Ma J."/>
        </authorList>
    </citation>
    <scope>NUCLEOTIDE SEQUENCE [LARGE SCALE GENOMIC DNA]</scope>
    <source>
        <strain evidence="4">JCM 30531</strain>
    </source>
</reference>
<dbReference type="Proteomes" id="UP000653477">
    <property type="component" value="Unassembled WGS sequence"/>
</dbReference>
<feature type="region of interest" description="Disordered" evidence="1">
    <location>
        <begin position="228"/>
        <end position="247"/>
    </location>
</feature>
<protein>
    <recommendedName>
        <fullName evidence="2">CSD domain-containing protein</fullName>
    </recommendedName>
</protein>
<proteinExistence type="predicted"/>
<dbReference type="Gene3D" id="2.40.50.140">
    <property type="entry name" value="Nucleic acid-binding proteins"/>
    <property type="match status" value="1"/>
</dbReference>
<gene>
    <name evidence="3" type="ORF">GCM10007088_08840</name>
</gene>
<evidence type="ECO:0000313" key="4">
    <source>
        <dbReference type="Proteomes" id="UP000653477"/>
    </source>
</evidence>
<evidence type="ECO:0000256" key="1">
    <source>
        <dbReference type="SAM" id="MobiDB-lite"/>
    </source>
</evidence>